<dbReference type="Pfam" id="PF00041">
    <property type="entry name" value="fn3"/>
    <property type="match status" value="1"/>
</dbReference>
<dbReference type="InterPro" id="IPR005196">
    <property type="entry name" value="Glyco_hydro_65_N"/>
</dbReference>
<dbReference type="SUPFAM" id="SSF49265">
    <property type="entry name" value="Fibronectin type III"/>
    <property type="match status" value="1"/>
</dbReference>
<dbReference type="Pfam" id="PF03422">
    <property type="entry name" value="CBM_6"/>
    <property type="match status" value="1"/>
</dbReference>
<dbReference type="InterPro" id="IPR008928">
    <property type="entry name" value="6-hairpin_glycosidase_sf"/>
</dbReference>
<dbReference type="SMART" id="SM00060">
    <property type="entry name" value="FN3"/>
    <property type="match status" value="1"/>
</dbReference>
<dbReference type="InterPro" id="IPR008979">
    <property type="entry name" value="Galactose-bd-like_sf"/>
</dbReference>
<feature type="domain" description="Fibronectin type-III" evidence="8">
    <location>
        <begin position="1043"/>
        <end position="1138"/>
    </location>
</feature>
<dbReference type="Gene3D" id="2.60.40.10">
    <property type="entry name" value="Immunoglobulins"/>
    <property type="match status" value="1"/>
</dbReference>
<dbReference type="InterPro" id="IPR006584">
    <property type="entry name" value="Cellulose-bd_IV"/>
</dbReference>
<dbReference type="GO" id="GO:0004555">
    <property type="term" value="F:alpha,alpha-trehalase activity"/>
    <property type="evidence" value="ECO:0007669"/>
    <property type="project" value="TreeGrafter"/>
</dbReference>
<keyword evidence="4" id="KW-0326">Glycosidase</keyword>
<dbReference type="GO" id="GO:0016757">
    <property type="term" value="F:glycosyltransferase activity"/>
    <property type="evidence" value="ECO:0007669"/>
    <property type="project" value="UniProtKB-ARBA"/>
</dbReference>
<keyword evidence="2 6" id="KW-0732">Signal</keyword>
<evidence type="ECO:0000259" key="8">
    <source>
        <dbReference type="PROSITE" id="PS50853"/>
    </source>
</evidence>
<evidence type="ECO:0000259" key="9">
    <source>
        <dbReference type="PROSITE" id="PS51175"/>
    </source>
</evidence>
<keyword evidence="3" id="KW-0378">Hydrolase</keyword>
<evidence type="ECO:0000256" key="6">
    <source>
        <dbReference type="SAM" id="SignalP"/>
    </source>
</evidence>
<feature type="domain" description="CBM6" evidence="9">
    <location>
        <begin position="144"/>
        <end position="279"/>
    </location>
</feature>
<sequence length="1433" mass="147848">MRFEPPRPTAPRRSRAGARRLLVAVGVAALVAPLAACRPADAADAADPTGPTGSAWTLSTTDPTRDYSPTFVGNGYLAARVPAEGAGWSSAPVPTQAQVAGFYAHPRGDVEIRASLPMWTSLGFSDGSGSYGGGPDAALCRYGLVCEAESGELASGATRATDHSGASGGAFVAGYGDQGHPVVGARMTLQVTDVPTTGTSTLWVRYANSDGGDGVRTRSLSVWVGGTKQGTVALPPTDGWDSWSTATVQVPLSAGTDTVALSCEAGDGCMVNVDSLALTTDGTPAPAPGSGTISDYRQTLDLRRGVLTTSLTWTSPAGRATDLRYDVVADRARAHVGAVRLTVRPHWSGTASVTDAFDGRAVHAAAVSGTGLDPARGQLRETVTAEGTGAVAGLVSTLSVGDAVTPTALVDGLASSSAAQRARFEVRDGSTYTVTKYVGIATSVDTDRVDGLAPVAAAAQASGDAATAGWDSLLRGHEAAWADLWASDIRVPGDDALTLQARASMFYLLESVRSGVDWSTSPGGLSSDGYSGHVFWDMETWMYPALLAQHPDLAEGATAYRQRLLPGAEAYAAAGGWQGARFPWESASTGDEQTPTWADTGKYEIHVTADVALAQWQYYQATGDEQWLADKAWPVLEAAADFWASRATRADDGSYHIDDVIAPDEYAVRVNDNVYTNVAAASTLRIATAAAKTLGRTPDARWSTVADGIVVPFDSALGIHPEYDGYRGQTIKQADVVMLQYPWGYPMPKSVAQANLDYYVGRSDLGGPSMTDAIHAIDTAELGTPGCASYTFLERSVDPFMRAPFDQFSETRGGGAFTFTTGAGGFLQELLYGFPGLRWDADALRLDPMLPPQLPGLELTGLAWQGRRFDVSVGPRTTTVTLVSGAPLPVAIAGAAARTVQTGGSLTVPTRRPDLEPTFDTARCAVVSASSADASFPAVAAVDGSVTTQWRPMTAGASLTVDLGSARTVRRVRVVSATGRTTAYDLAVSADGSTWTPLGTVGTADDATSSVVTAPTTARYVRYTAASGVTPEVASLEVNDTSVPDAPTGVTGVPGDGQATVSWTAPRWDGAEPVDHSTVTAYVGGSAAASVTTRDASTSAVVPGLVNGVAYTFVVTAHNRLGDGAASVASAPVQPRVALARIDAAVDRLAASGHVAAGTARSLHELLAAARTADAAGDAATTLQRLRAVRTAVDTAPESELDGTAQAQLEDLLFQWLHSPAGLDAVVHELAALTRGGEVASATARDLQAQLASATAAQQAGDSAQVRAALWSVRGVLAAAKPSNVSTHARSVLLALVEPLLDRTLEAEDAVLGGGACTATDHGGYTGSSFAACFDRKGAAVGFQVEAAQAGTYELSLRYANGTGSDKALTLTVGAAPAQQVTLPSTGGWDTWGLQTVRVALPAGVTTVSYAYGPEDSGHVNIDSLTVQPRSAS</sequence>
<dbReference type="CDD" id="cd00063">
    <property type="entry name" value="FN3"/>
    <property type="match status" value="1"/>
</dbReference>
<dbReference type="Pfam" id="PF03632">
    <property type="entry name" value="Glyco_hydro_65m"/>
    <property type="match status" value="1"/>
</dbReference>
<dbReference type="RefSeq" id="WP_095984775.1">
    <property type="nucleotide sequence ID" value="NZ_CP022098.1"/>
</dbReference>
<dbReference type="CDD" id="cd04083">
    <property type="entry name" value="CBM35_Lmo2446-like"/>
    <property type="match status" value="2"/>
</dbReference>
<dbReference type="InterPro" id="IPR036116">
    <property type="entry name" value="FN3_sf"/>
</dbReference>
<dbReference type="InterPro" id="IPR013783">
    <property type="entry name" value="Ig-like_fold"/>
</dbReference>
<dbReference type="Pfam" id="PF03633">
    <property type="entry name" value="Glyco_hydro_65C"/>
    <property type="match status" value="1"/>
</dbReference>
<organism evidence="10 11">
    <name type="scientific">Cystobacter fuscus</name>
    <dbReference type="NCBI Taxonomy" id="43"/>
    <lineage>
        <taxon>Bacteria</taxon>
        <taxon>Pseudomonadati</taxon>
        <taxon>Myxococcota</taxon>
        <taxon>Myxococcia</taxon>
        <taxon>Myxococcales</taxon>
        <taxon>Cystobacterineae</taxon>
        <taxon>Archangiaceae</taxon>
        <taxon>Cystobacter</taxon>
    </lineage>
</organism>
<dbReference type="InterPro" id="IPR012341">
    <property type="entry name" value="6hp_glycosidase-like_sf"/>
</dbReference>
<dbReference type="Gene3D" id="2.70.98.40">
    <property type="entry name" value="Glycoside hydrolase, family 65, N-terminal domain"/>
    <property type="match status" value="1"/>
</dbReference>
<dbReference type="SUPFAM" id="SSF74650">
    <property type="entry name" value="Galactose mutarotase-like"/>
    <property type="match status" value="1"/>
</dbReference>
<feature type="signal peptide" evidence="6">
    <location>
        <begin position="1"/>
        <end position="42"/>
    </location>
</feature>
<dbReference type="Pfam" id="PF00754">
    <property type="entry name" value="F5_F8_type_C"/>
    <property type="match status" value="1"/>
</dbReference>
<dbReference type="Gene3D" id="2.60.120.260">
    <property type="entry name" value="Galactose-binding domain-like"/>
    <property type="match status" value="3"/>
</dbReference>
<accession>A0A250IX15</accession>
<comment type="similarity">
    <text evidence="1">Belongs to the glycosyl hydrolase 65 family.</text>
</comment>
<dbReference type="PROSITE" id="PS50022">
    <property type="entry name" value="FA58C_3"/>
    <property type="match status" value="1"/>
</dbReference>
<dbReference type="GO" id="GO:0030246">
    <property type="term" value="F:carbohydrate binding"/>
    <property type="evidence" value="ECO:0007669"/>
    <property type="project" value="InterPro"/>
</dbReference>
<evidence type="ECO:0000256" key="1">
    <source>
        <dbReference type="ARBA" id="ARBA00006768"/>
    </source>
</evidence>
<protein>
    <submittedName>
        <fullName evidence="10">Uncharacterized protein</fullName>
    </submittedName>
</protein>
<dbReference type="GO" id="GO:0005993">
    <property type="term" value="P:trehalose catabolic process"/>
    <property type="evidence" value="ECO:0007669"/>
    <property type="project" value="TreeGrafter"/>
</dbReference>
<evidence type="ECO:0000256" key="4">
    <source>
        <dbReference type="ARBA" id="ARBA00023295"/>
    </source>
</evidence>
<feature type="compositionally biased region" description="Polar residues" evidence="5">
    <location>
        <begin position="51"/>
        <end position="62"/>
    </location>
</feature>
<name>A0A250IX15_9BACT</name>
<dbReference type="InterPro" id="IPR003961">
    <property type="entry name" value="FN3_dom"/>
</dbReference>
<dbReference type="EMBL" id="CP022098">
    <property type="protein sequence ID" value="ATB36275.1"/>
    <property type="molecule type" value="Genomic_DNA"/>
</dbReference>
<dbReference type="InterPro" id="IPR005194">
    <property type="entry name" value="Glyco_hydro_65_C"/>
</dbReference>
<dbReference type="Gene3D" id="2.60.420.10">
    <property type="entry name" value="Maltose phosphorylase, domain 3"/>
    <property type="match status" value="1"/>
</dbReference>
<dbReference type="GO" id="GO:0140096">
    <property type="term" value="F:catalytic activity, acting on a protein"/>
    <property type="evidence" value="ECO:0007669"/>
    <property type="project" value="UniProtKB-ARBA"/>
</dbReference>
<feature type="region of interest" description="Disordered" evidence="5">
    <location>
        <begin position="42"/>
        <end position="64"/>
    </location>
</feature>
<feature type="domain" description="F5/8 type C" evidence="7">
    <location>
        <begin position="910"/>
        <end position="1043"/>
    </location>
</feature>
<dbReference type="Proteomes" id="UP000217257">
    <property type="component" value="Chromosome"/>
</dbReference>
<dbReference type="FunFam" id="1.50.10.10:FF:000023">
    <property type="entry name" value="Protein-glucosylgalactosylhydroxylysine glucosidase"/>
    <property type="match status" value="1"/>
</dbReference>
<dbReference type="InterPro" id="IPR000421">
    <property type="entry name" value="FA58C"/>
</dbReference>
<dbReference type="SUPFAM" id="SSF49785">
    <property type="entry name" value="Galactose-binding domain-like"/>
    <property type="match status" value="3"/>
</dbReference>
<feature type="domain" description="CBM6" evidence="9">
    <location>
        <begin position="1303"/>
        <end position="1428"/>
    </location>
</feature>
<feature type="chain" id="PRO_5012242061" evidence="6">
    <location>
        <begin position="43"/>
        <end position="1433"/>
    </location>
</feature>
<evidence type="ECO:0000256" key="5">
    <source>
        <dbReference type="SAM" id="MobiDB-lite"/>
    </source>
</evidence>
<dbReference type="Gene3D" id="1.50.10.10">
    <property type="match status" value="1"/>
</dbReference>
<dbReference type="InterPro" id="IPR005084">
    <property type="entry name" value="CBM6"/>
</dbReference>
<evidence type="ECO:0000256" key="3">
    <source>
        <dbReference type="ARBA" id="ARBA00022801"/>
    </source>
</evidence>
<dbReference type="InterPro" id="IPR037018">
    <property type="entry name" value="GH65_N"/>
</dbReference>
<gene>
    <name evidence="10" type="ORF">CYFUS_001689</name>
</gene>
<dbReference type="Pfam" id="PF03636">
    <property type="entry name" value="Glyco_hydro_65N"/>
    <property type="match status" value="1"/>
</dbReference>
<dbReference type="PROSITE" id="PS51175">
    <property type="entry name" value="CBM6"/>
    <property type="match status" value="2"/>
</dbReference>
<evidence type="ECO:0000313" key="10">
    <source>
        <dbReference type="EMBL" id="ATB36275.1"/>
    </source>
</evidence>
<dbReference type="PANTHER" id="PTHR11051:SF8">
    <property type="entry name" value="PROTEIN-GLUCOSYLGALACTOSYLHYDROXYLYSINE GLUCOSIDASE"/>
    <property type="match status" value="1"/>
</dbReference>
<dbReference type="PANTHER" id="PTHR11051">
    <property type="entry name" value="GLYCOSYL HYDROLASE-RELATED"/>
    <property type="match status" value="1"/>
</dbReference>
<evidence type="ECO:0000313" key="11">
    <source>
        <dbReference type="Proteomes" id="UP000217257"/>
    </source>
</evidence>
<evidence type="ECO:0000259" key="7">
    <source>
        <dbReference type="PROSITE" id="PS50022"/>
    </source>
</evidence>
<proteinExistence type="inferred from homology"/>
<reference evidence="10 11" key="1">
    <citation type="submission" date="2017-06" db="EMBL/GenBank/DDBJ databases">
        <title>Sequencing and comparative analysis of myxobacterial genomes.</title>
        <authorList>
            <person name="Rupp O."/>
            <person name="Goesmann A."/>
            <person name="Sogaard-Andersen L."/>
        </authorList>
    </citation>
    <scope>NUCLEOTIDE SEQUENCE [LARGE SCALE GENOMIC DNA]</scope>
    <source>
        <strain evidence="10 11">DSM 52655</strain>
    </source>
</reference>
<dbReference type="KEGG" id="cfus:CYFUS_001689"/>
<dbReference type="InterPro" id="IPR005195">
    <property type="entry name" value="Glyco_hydro_65_M"/>
</dbReference>
<dbReference type="SUPFAM" id="SSF48208">
    <property type="entry name" value="Six-hairpin glycosidases"/>
    <property type="match status" value="1"/>
</dbReference>
<dbReference type="PROSITE" id="PS50853">
    <property type="entry name" value="FN3"/>
    <property type="match status" value="1"/>
</dbReference>
<dbReference type="InterPro" id="IPR011013">
    <property type="entry name" value="Gal_mutarotase_sf_dom"/>
</dbReference>
<dbReference type="SMART" id="SM00606">
    <property type="entry name" value="CBD_IV"/>
    <property type="match status" value="2"/>
</dbReference>
<evidence type="ECO:0000256" key="2">
    <source>
        <dbReference type="ARBA" id="ARBA00022729"/>
    </source>
</evidence>